<keyword evidence="3 6" id="KW-0812">Transmembrane</keyword>
<keyword evidence="9" id="KW-1185">Reference proteome</keyword>
<dbReference type="EMBL" id="JACCFW010000001">
    <property type="protein sequence ID" value="NYJ75979.1"/>
    <property type="molecule type" value="Genomic_DNA"/>
</dbReference>
<dbReference type="InterPro" id="IPR011701">
    <property type="entry name" value="MFS"/>
</dbReference>
<evidence type="ECO:0000313" key="9">
    <source>
        <dbReference type="Proteomes" id="UP000571817"/>
    </source>
</evidence>
<gene>
    <name evidence="8" type="ORF">HNR15_002942</name>
</gene>
<sequence length="383" mass="38832">MPLRDLPRAPLALLATCVFFAICTEMLPVGLLPQIAAGLDISASTAGILVSSYAVIVAIMSVPIAAVAERWPRRRVLAVLLTTYAVSNLIFAAAPDDAVAMVARVIGGVAHAGFFAVAIAAAVSLVDPASSGRAIAVVLTGNAIALVFGVPLGTVLGTALGWRWAFVVIAVALSGLAVAVLRVLPPRDPPRTNARIPVMTGIRRPAVIVMSVVITLLALGHFTLYTYVSPLLLHDGITHPDVGAVLFGYGCGGVVGLVAAGWAVSRRPGLALVADIVLMCLSLVLAAVIGSSGGIIAVVALWGVAFGAFPTLTQTVMLRAAGDATDAASSLVNATTNLGIAGGALVGSRLLGVVAVPALGWIGAILVAASFLVYLVGVRRVNL</sequence>
<dbReference type="CDD" id="cd17324">
    <property type="entry name" value="MFS_NepI_like"/>
    <property type="match status" value="1"/>
</dbReference>
<reference evidence="8 9" key="1">
    <citation type="submission" date="2020-07" db="EMBL/GenBank/DDBJ databases">
        <title>Sequencing the genomes of 1000 actinobacteria strains.</title>
        <authorList>
            <person name="Klenk H.-P."/>
        </authorList>
    </citation>
    <scope>NUCLEOTIDE SEQUENCE [LARGE SCALE GENOMIC DNA]</scope>
    <source>
        <strain evidence="8 9">DSM 29531</strain>
    </source>
</reference>
<name>A0A853DJ39_9MICO</name>
<proteinExistence type="predicted"/>
<dbReference type="GO" id="GO:0005886">
    <property type="term" value="C:plasma membrane"/>
    <property type="evidence" value="ECO:0007669"/>
    <property type="project" value="UniProtKB-SubCell"/>
</dbReference>
<feature type="transmembrane region" description="Helical" evidence="6">
    <location>
        <begin position="162"/>
        <end position="184"/>
    </location>
</feature>
<dbReference type="PANTHER" id="PTHR43124">
    <property type="entry name" value="PURINE EFFLUX PUMP PBUE"/>
    <property type="match status" value="1"/>
</dbReference>
<dbReference type="AlphaFoldDB" id="A0A853DJ39"/>
<dbReference type="InterPro" id="IPR050189">
    <property type="entry name" value="MFS_Efflux_Transporters"/>
</dbReference>
<dbReference type="GO" id="GO:0022857">
    <property type="term" value="F:transmembrane transporter activity"/>
    <property type="evidence" value="ECO:0007669"/>
    <property type="project" value="InterPro"/>
</dbReference>
<dbReference type="InterPro" id="IPR036259">
    <property type="entry name" value="MFS_trans_sf"/>
</dbReference>
<comment type="caution">
    <text evidence="8">The sequence shown here is derived from an EMBL/GenBank/DDBJ whole genome shotgun (WGS) entry which is preliminary data.</text>
</comment>
<evidence type="ECO:0000313" key="8">
    <source>
        <dbReference type="EMBL" id="NYJ75979.1"/>
    </source>
</evidence>
<evidence type="ECO:0000256" key="1">
    <source>
        <dbReference type="ARBA" id="ARBA00004651"/>
    </source>
</evidence>
<feature type="transmembrane region" description="Helical" evidence="6">
    <location>
        <begin position="101"/>
        <end position="123"/>
    </location>
</feature>
<evidence type="ECO:0000256" key="4">
    <source>
        <dbReference type="ARBA" id="ARBA00022989"/>
    </source>
</evidence>
<feature type="transmembrane region" description="Helical" evidence="6">
    <location>
        <begin position="358"/>
        <end position="377"/>
    </location>
</feature>
<dbReference type="SUPFAM" id="SSF103473">
    <property type="entry name" value="MFS general substrate transporter"/>
    <property type="match status" value="1"/>
</dbReference>
<dbReference type="PANTHER" id="PTHR43124:SF5">
    <property type="entry name" value="PURINE RIBONUCLEOSIDE EFFLUX PUMP NEPI"/>
    <property type="match status" value="1"/>
</dbReference>
<dbReference type="RefSeq" id="WP_179483068.1">
    <property type="nucleotide sequence ID" value="NZ_JACCFW010000001.1"/>
</dbReference>
<dbReference type="Gene3D" id="1.20.1250.20">
    <property type="entry name" value="MFS general substrate transporter like domains"/>
    <property type="match status" value="1"/>
</dbReference>
<dbReference type="Proteomes" id="UP000571817">
    <property type="component" value="Unassembled WGS sequence"/>
</dbReference>
<feature type="domain" description="Major facilitator superfamily (MFS) profile" evidence="7">
    <location>
        <begin position="9"/>
        <end position="381"/>
    </location>
</feature>
<feature type="transmembrane region" description="Helical" evidence="6">
    <location>
        <begin position="48"/>
        <end position="68"/>
    </location>
</feature>
<dbReference type="PROSITE" id="PS50850">
    <property type="entry name" value="MFS"/>
    <property type="match status" value="1"/>
</dbReference>
<evidence type="ECO:0000256" key="2">
    <source>
        <dbReference type="ARBA" id="ARBA00022475"/>
    </source>
</evidence>
<feature type="transmembrane region" description="Helical" evidence="6">
    <location>
        <begin position="75"/>
        <end position="95"/>
    </location>
</feature>
<evidence type="ECO:0000256" key="3">
    <source>
        <dbReference type="ARBA" id="ARBA00022692"/>
    </source>
</evidence>
<feature type="transmembrane region" description="Helical" evidence="6">
    <location>
        <begin position="276"/>
        <end position="309"/>
    </location>
</feature>
<dbReference type="Pfam" id="PF07690">
    <property type="entry name" value="MFS_1"/>
    <property type="match status" value="1"/>
</dbReference>
<evidence type="ECO:0000259" key="7">
    <source>
        <dbReference type="PROSITE" id="PS50850"/>
    </source>
</evidence>
<evidence type="ECO:0000256" key="5">
    <source>
        <dbReference type="ARBA" id="ARBA00023136"/>
    </source>
</evidence>
<feature type="transmembrane region" description="Helical" evidence="6">
    <location>
        <begin position="135"/>
        <end position="156"/>
    </location>
</feature>
<dbReference type="InterPro" id="IPR020846">
    <property type="entry name" value="MFS_dom"/>
</dbReference>
<feature type="transmembrane region" description="Helical" evidence="6">
    <location>
        <begin position="244"/>
        <end position="264"/>
    </location>
</feature>
<comment type="subcellular location">
    <subcellularLocation>
        <location evidence="1">Cell membrane</location>
        <topology evidence="1">Multi-pass membrane protein</topology>
    </subcellularLocation>
</comment>
<keyword evidence="2" id="KW-1003">Cell membrane</keyword>
<evidence type="ECO:0000256" key="6">
    <source>
        <dbReference type="SAM" id="Phobius"/>
    </source>
</evidence>
<accession>A0A853DJ39</accession>
<keyword evidence="4 6" id="KW-1133">Transmembrane helix</keyword>
<keyword evidence="5 6" id="KW-0472">Membrane</keyword>
<feature type="transmembrane region" description="Helical" evidence="6">
    <location>
        <begin position="205"/>
        <end position="224"/>
    </location>
</feature>
<protein>
    <submittedName>
        <fullName evidence="8">Putative MFS family arabinose efflux permease</fullName>
    </submittedName>
</protein>
<organism evidence="8 9">
    <name type="scientific">Allobranchiibius huperziae</name>
    <dbReference type="NCBI Taxonomy" id="1874116"/>
    <lineage>
        <taxon>Bacteria</taxon>
        <taxon>Bacillati</taxon>
        <taxon>Actinomycetota</taxon>
        <taxon>Actinomycetes</taxon>
        <taxon>Micrococcales</taxon>
        <taxon>Dermacoccaceae</taxon>
        <taxon>Allobranchiibius</taxon>
    </lineage>
</organism>